<dbReference type="SUPFAM" id="SSF53756">
    <property type="entry name" value="UDP-Glycosyltransferase/glycogen phosphorylase"/>
    <property type="match status" value="1"/>
</dbReference>
<protein>
    <submittedName>
        <fullName evidence="1">UDP-glycosyltransferase</fullName>
    </submittedName>
</protein>
<evidence type="ECO:0000313" key="1">
    <source>
        <dbReference type="EMBL" id="MDX6190080.1"/>
    </source>
</evidence>
<dbReference type="EMBL" id="JAWXVI010000006">
    <property type="protein sequence ID" value="MDX6190080.1"/>
    <property type="molecule type" value="Genomic_DNA"/>
</dbReference>
<comment type="caution">
    <text evidence="1">The sequence shown here is derived from an EMBL/GenBank/DDBJ whole genome shotgun (WGS) entry which is preliminary data.</text>
</comment>
<dbReference type="Proteomes" id="UP001273350">
    <property type="component" value="Unassembled WGS sequence"/>
</dbReference>
<dbReference type="Gene3D" id="3.40.50.12580">
    <property type="match status" value="1"/>
</dbReference>
<accession>A0ABU4RF97</accession>
<name>A0ABU4RF97_9FLAO</name>
<evidence type="ECO:0000313" key="2">
    <source>
        <dbReference type="Proteomes" id="UP001273350"/>
    </source>
</evidence>
<sequence length="459" mass="53832">MEKDKILLLFPDGVGIRNYLYSNVFKDMEEDLVLFHNFDPETVKAIRDNVTIDDEITIPAYKESAKEKFLRELICLSRLYYNTQKVKNTSLLTNWNWNQKTFSKKVFYKLIESVAPFFKEYSNILKLEEKYQKAIRQNVFYDEVKNILKEVQPKTVFCSHQRALKVATIFAAATDLGIKTATVIYSWDNLPKARMALRADNYLVWSAYMKKELELYYPEIPSEKIAITGTSQFEFYEEKKNSIDKETFYKSYNLDPNKKIICFSGDDTKTSPDDPAYLNDIAEELIKANLQDEYQILFRRCPVDFSGRYDAVVHKYKDLIKEAVPLWYFNTTDEWSTVYPSVDDVKLLVSTAFYSDIVVNVGSTMAFDFAMFSKPCVFINYDQPIKNVKDWSVKTIYQFQHFKSMPNKDAVIWLNNKAEIVEKLTLQKSCSSKMIEWKKTVLEDYKNASMRIREIIKAN</sequence>
<dbReference type="InterPro" id="IPR043148">
    <property type="entry name" value="TagF_C"/>
</dbReference>
<proteinExistence type="predicted"/>
<gene>
    <name evidence="1" type="ORF">SGQ83_12035</name>
</gene>
<dbReference type="RefSeq" id="WP_230003261.1">
    <property type="nucleotide sequence ID" value="NZ_CP087134.1"/>
</dbReference>
<organism evidence="1 2">
    <name type="scientific">Flavobacterium cupriresistens</name>
    <dbReference type="NCBI Taxonomy" id="2893885"/>
    <lineage>
        <taxon>Bacteria</taxon>
        <taxon>Pseudomonadati</taxon>
        <taxon>Bacteroidota</taxon>
        <taxon>Flavobacteriia</taxon>
        <taxon>Flavobacteriales</taxon>
        <taxon>Flavobacteriaceae</taxon>
        <taxon>Flavobacterium</taxon>
    </lineage>
</organism>
<keyword evidence="2" id="KW-1185">Reference proteome</keyword>
<reference evidence="1 2" key="1">
    <citation type="submission" date="2023-11" db="EMBL/GenBank/DDBJ databases">
        <title>Unpublished Manusciprt.</title>
        <authorList>
            <person name="Saticioglu I.B."/>
            <person name="Ay H."/>
            <person name="Ajmi N."/>
            <person name="Altun S."/>
            <person name="Duman M."/>
        </authorList>
    </citation>
    <scope>NUCLEOTIDE SEQUENCE [LARGE SCALE GENOMIC DNA]</scope>
    <source>
        <strain evidence="1 2">Fl-318</strain>
    </source>
</reference>